<sequence>MEDQMPCLRAARHLVMVWAVLLFVITTLRAAEEADITSIFPKCKEEVETTDIEGLIDTNPCMFQCPPTVKMVCSNDGMSHMNDCFLCKSACNDPSRPIFKVCDGRCPCKGKPHDEDMEASEDCVDGACKTDAKDHYAEDYGYDVENPEAKYTSPVYTEGTTDDVLHESKGYAADPDGADEEEEEEDEEEEGEDGDDDLEDGQEVDLEDGQEMELEDGQEVVLEDGEIVVDE</sequence>
<dbReference type="Proteomes" id="UP000887568">
    <property type="component" value="Unplaced"/>
</dbReference>
<dbReference type="CDD" id="cd00104">
    <property type="entry name" value="KAZAL_FS"/>
    <property type="match status" value="1"/>
</dbReference>
<feature type="compositionally biased region" description="Acidic residues" evidence="1">
    <location>
        <begin position="176"/>
        <end position="231"/>
    </location>
</feature>
<evidence type="ECO:0000259" key="3">
    <source>
        <dbReference type="PROSITE" id="PS51465"/>
    </source>
</evidence>
<name>A0A914BSF5_PATMI</name>
<feature type="signal peptide" evidence="2">
    <location>
        <begin position="1"/>
        <end position="30"/>
    </location>
</feature>
<dbReference type="InterPro" id="IPR036058">
    <property type="entry name" value="Kazal_dom_sf"/>
</dbReference>
<dbReference type="EnsemblMetazoa" id="XM_038222972.1">
    <property type="protein sequence ID" value="XP_038078900.1"/>
    <property type="gene ID" value="LOC119746164"/>
</dbReference>
<protein>
    <recommendedName>
        <fullName evidence="3">Kazal-like domain-containing protein</fullName>
    </recommendedName>
</protein>
<dbReference type="Gene3D" id="3.30.60.30">
    <property type="match status" value="1"/>
</dbReference>
<dbReference type="OMA" id="NDGMSHM"/>
<feature type="region of interest" description="Disordered" evidence="1">
    <location>
        <begin position="140"/>
        <end position="231"/>
    </location>
</feature>
<proteinExistence type="predicted"/>
<accession>A0A914BSF5</accession>
<dbReference type="PROSITE" id="PS51465">
    <property type="entry name" value="KAZAL_2"/>
    <property type="match status" value="1"/>
</dbReference>
<evidence type="ECO:0000256" key="2">
    <source>
        <dbReference type="SAM" id="SignalP"/>
    </source>
</evidence>
<dbReference type="SUPFAM" id="SSF100895">
    <property type="entry name" value="Kazal-type serine protease inhibitors"/>
    <property type="match status" value="1"/>
</dbReference>
<reference evidence="4" key="1">
    <citation type="submission" date="2022-11" db="UniProtKB">
        <authorList>
            <consortium name="EnsemblMetazoa"/>
        </authorList>
    </citation>
    <scope>IDENTIFICATION</scope>
</reference>
<feature type="chain" id="PRO_5036977264" description="Kazal-like domain-containing protein" evidence="2">
    <location>
        <begin position="31"/>
        <end position="231"/>
    </location>
</feature>
<feature type="domain" description="Kazal-like" evidence="3">
    <location>
        <begin position="55"/>
        <end position="107"/>
    </location>
</feature>
<evidence type="ECO:0000256" key="1">
    <source>
        <dbReference type="SAM" id="MobiDB-lite"/>
    </source>
</evidence>
<dbReference type="AlphaFoldDB" id="A0A914BSF5"/>
<dbReference type="SMART" id="SM00280">
    <property type="entry name" value="KAZAL"/>
    <property type="match status" value="1"/>
</dbReference>
<organism evidence="4 5">
    <name type="scientific">Patiria miniata</name>
    <name type="common">Bat star</name>
    <name type="synonym">Asterina miniata</name>
    <dbReference type="NCBI Taxonomy" id="46514"/>
    <lineage>
        <taxon>Eukaryota</taxon>
        <taxon>Metazoa</taxon>
        <taxon>Echinodermata</taxon>
        <taxon>Eleutherozoa</taxon>
        <taxon>Asterozoa</taxon>
        <taxon>Asteroidea</taxon>
        <taxon>Valvatacea</taxon>
        <taxon>Valvatida</taxon>
        <taxon>Asterinidae</taxon>
        <taxon>Patiria</taxon>
    </lineage>
</organism>
<evidence type="ECO:0000313" key="5">
    <source>
        <dbReference type="Proteomes" id="UP000887568"/>
    </source>
</evidence>
<dbReference type="InterPro" id="IPR002350">
    <property type="entry name" value="Kazal_dom"/>
</dbReference>
<keyword evidence="2" id="KW-0732">Signal</keyword>
<dbReference type="RefSeq" id="XP_038078900.1">
    <property type="nucleotide sequence ID" value="XM_038222972.1"/>
</dbReference>
<dbReference type="GeneID" id="119746164"/>
<evidence type="ECO:0000313" key="4">
    <source>
        <dbReference type="EnsemblMetazoa" id="XP_038078900.1"/>
    </source>
</evidence>
<dbReference type="OrthoDB" id="10376627at2759"/>
<keyword evidence="5" id="KW-1185">Reference proteome</keyword>